<sequence>MDNDVDWILVENEDELIVVPKITSDFEKASEEDSYLKNKLSYATALLKNVQPIHHQPLPVSLIMPRKEKNVSKLHDERKSMALSLEPKPGSQYRNPRDKAGKNKVHQGRRCPSPAPKNLGNSLKIGCTFCNTKLSNRVEHKREARQQRSKSYWKDYDY</sequence>
<dbReference type="EMBL" id="CAJOBC010006164">
    <property type="protein sequence ID" value="CAF3889327.1"/>
    <property type="molecule type" value="Genomic_DNA"/>
</dbReference>
<dbReference type="Proteomes" id="UP000663829">
    <property type="component" value="Unassembled WGS sequence"/>
</dbReference>
<dbReference type="Proteomes" id="UP000682733">
    <property type="component" value="Unassembled WGS sequence"/>
</dbReference>
<feature type="region of interest" description="Disordered" evidence="1">
    <location>
        <begin position="137"/>
        <end position="158"/>
    </location>
</feature>
<feature type="region of interest" description="Disordered" evidence="1">
    <location>
        <begin position="71"/>
        <end position="117"/>
    </location>
</feature>
<dbReference type="Proteomes" id="UP000681722">
    <property type="component" value="Unassembled WGS sequence"/>
</dbReference>
<evidence type="ECO:0000313" key="6">
    <source>
        <dbReference type="Proteomes" id="UP000663829"/>
    </source>
</evidence>
<proteinExistence type="predicted"/>
<protein>
    <submittedName>
        <fullName evidence="2">Uncharacterized protein</fullName>
    </submittedName>
</protein>
<dbReference type="OrthoDB" id="10016601at2759"/>
<keyword evidence="6" id="KW-1185">Reference proteome</keyword>
<dbReference type="EMBL" id="CAJNOQ010006165">
    <property type="protein sequence ID" value="CAF1125817.1"/>
    <property type="molecule type" value="Genomic_DNA"/>
</dbReference>
<name>A0A814QXG0_9BILA</name>
<feature type="compositionally biased region" description="Basic and acidic residues" evidence="1">
    <location>
        <begin position="71"/>
        <end position="80"/>
    </location>
</feature>
<dbReference type="EMBL" id="CAJNOK010011136">
    <property type="protein sequence ID" value="CAF1132954.1"/>
    <property type="molecule type" value="Genomic_DNA"/>
</dbReference>
<dbReference type="Proteomes" id="UP000677228">
    <property type="component" value="Unassembled WGS sequence"/>
</dbReference>
<dbReference type="AlphaFoldDB" id="A0A814QXG0"/>
<organism evidence="2 6">
    <name type="scientific">Didymodactylos carnosus</name>
    <dbReference type="NCBI Taxonomy" id="1234261"/>
    <lineage>
        <taxon>Eukaryota</taxon>
        <taxon>Metazoa</taxon>
        <taxon>Spiralia</taxon>
        <taxon>Gnathifera</taxon>
        <taxon>Rotifera</taxon>
        <taxon>Eurotatoria</taxon>
        <taxon>Bdelloidea</taxon>
        <taxon>Philodinida</taxon>
        <taxon>Philodinidae</taxon>
        <taxon>Didymodactylos</taxon>
    </lineage>
</organism>
<evidence type="ECO:0000256" key="1">
    <source>
        <dbReference type="SAM" id="MobiDB-lite"/>
    </source>
</evidence>
<gene>
    <name evidence="2" type="ORF">GPM918_LOCUS19928</name>
    <name evidence="3" type="ORF">OVA965_LOCUS20747</name>
    <name evidence="4" type="ORF">SRO942_LOCUS19924</name>
    <name evidence="5" type="ORF">TMI583_LOCUS21219</name>
</gene>
<evidence type="ECO:0000313" key="2">
    <source>
        <dbReference type="EMBL" id="CAF1125817.1"/>
    </source>
</evidence>
<dbReference type="EMBL" id="CAJOBA010022749">
    <property type="protein sequence ID" value="CAF3918318.1"/>
    <property type="molecule type" value="Genomic_DNA"/>
</dbReference>
<comment type="caution">
    <text evidence="2">The sequence shown here is derived from an EMBL/GenBank/DDBJ whole genome shotgun (WGS) entry which is preliminary data.</text>
</comment>
<evidence type="ECO:0000313" key="4">
    <source>
        <dbReference type="EMBL" id="CAF3889327.1"/>
    </source>
</evidence>
<evidence type="ECO:0000313" key="5">
    <source>
        <dbReference type="EMBL" id="CAF3918318.1"/>
    </source>
</evidence>
<accession>A0A814QXG0</accession>
<reference evidence="2" key="1">
    <citation type="submission" date="2021-02" db="EMBL/GenBank/DDBJ databases">
        <authorList>
            <person name="Nowell W R."/>
        </authorList>
    </citation>
    <scope>NUCLEOTIDE SEQUENCE</scope>
</reference>
<evidence type="ECO:0000313" key="3">
    <source>
        <dbReference type="EMBL" id="CAF1132954.1"/>
    </source>
</evidence>